<dbReference type="CDD" id="cd06261">
    <property type="entry name" value="TM_PBP2"/>
    <property type="match status" value="1"/>
</dbReference>
<evidence type="ECO:0000256" key="7">
    <source>
        <dbReference type="RuleBase" id="RU363032"/>
    </source>
</evidence>
<keyword evidence="6 7" id="KW-0472">Membrane</keyword>
<sequence>MVPQDTDTSLAGRLLRRPTGGREEKPRLLLAIPLAVLAVIAFVPLFYAIYIAVHDVYLTRNLGTAFVGLDNFVRVLTTSRGLHAFAVTFELVIISVAVELLLGLAMAVLIQRAFPGKSWLVTLVVLPMTIPKVVAALVWNVLLDPLVGVINYFLGIVGLPLVDWLADPDVALFSVAMVDIWQWTPFIILILLAGLGTIPREPYEAAELEGATAWRTFRGITLPLLKPFITIAVIFRTIDAMRTFDYVYVLTKGGPGLATETVDLYAYKMGIAEAGDISSATAAAILLLVLTLIITTLWVRAMRWGEELY</sequence>
<dbReference type="Proteomes" id="UP000065807">
    <property type="component" value="Chromosome"/>
</dbReference>
<proteinExistence type="inferred from homology"/>
<dbReference type="SUPFAM" id="SSF161098">
    <property type="entry name" value="MetI-like"/>
    <property type="match status" value="1"/>
</dbReference>
<dbReference type="InterPro" id="IPR000515">
    <property type="entry name" value="MetI-like"/>
</dbReference>
<evidence type="ECO:0000256" key="3">
    <source>
        <dbReference type="ARBA" id="ARBA00022475"/>
    </source>
</evidence>
<dbReference type="KEGG" id="lpil:LIP_2196"/>
<gene>
    <name evidence="9" type="ORF">LIP_2196</name>
</gene>
<dbReference type="STRING" id="1555112.LIP_2196"/>
<evidence type="ECO:0000256" key="6">
    <source>
        <dbReference type="ARBA" id="ARBA00023136"/>
    </source>
</evidence>
<dbReference type="InterPro" id="IPR035906">
    <property type="entry name" value="MetI-like_sf"/>
</dbReference>
<keyword evidence="4 7" id="KW-0812">Transmembrane</keyword>
<keyword evidence="5 7" id="KW-1133">Transmembrane helix</keyword>
<feature type="transmembrane region" description="Helical" evidence="7">
    <location>
        <begin position="145"/>
        <end position="166"/>
    </location>
</feature>
<dbReference type="AlphaFoldDB" id="A0A0K2SLZ8"/>
<evidence type="ECO:0000256" key="2">
    <source>
        <dbReference type="ARBA" id="ARBA00022448"/>
    </source>
</evidence>
<dbReference type="PROSITE" id="PS50928">
    <property type="entry name" value="ABC_TM1"/>
    <property type="match status" value="1"/>
</dbReference>
<feature type="transmembrane region" description="Helical" evidence="7">
    <location>
        <begin position="119"/>
        <end position="139"/>
    </location>
</feature>
<evidence type="ECO:0000259" key="8">
    <source>
        <dbReference type="PROSITE" id="PS50928"/>
    </source>
</evidence>
<comment type="subcellular location">
    <subcellularLocation>
        <location evidence="1 7">Cell membrane</location>
        <topology evidence="1 7">Multi-pass membrane protein</topology>
    </subcellularLocation>
</comment>
<keyword evidence="3" id="KW-1003">Cell membrane</keyword>
<dbReference type="PANTHER" id="PTHR43005:SF1">
    <property type="entry name" value="SPERMIDINE_PUTRESCINE TRANSPORT SYSTEM PERMEASE PROTEIN"/>
    <property type="match status" value="1"/>
</dbReference>
<feature type="transmembrane region" description="Helical" evidence="7">
    <location>
        <begin position="178"/>
        <end position="198"/>
    </location>
</feature>
<reference evidence="10" key="2">
    <citation type="journal article" date="2016" name="Int. J. Syst. Evol. Microbiol.">
        <title>Complete genome sequence and cell structure of Limnochorda pilosa, a Gram-negative spore-former within the phylum Firmicutes.</title>
        <authorList>
            <person name="Watanabe M."/>
            <person name="Kojima H."/>
            <person name="Fukui M."/>
        </authorList>
    </citation>
    <scope>NUCLEOTIDE SEQUENCE [LARGE SCALE GENOMIC DNA]</scope>
    <source>
        <strain evidence="10">HC45</strain>
    </source>
</reference>
<dbReference type="PANTHER" id="PTHR43005">
    <property type="entry name" value="BLR7065 PROTEIN"/>
    <property type="match status" value="1"/>
</dbReference>
<evidence type="ECO:0000256" key="5">
    <source>
        <dbReference type="ARBA" id="ARBA00022989"/>
    </source>
</evidence>
<keyword evidence="2 7" id="KW-0813">Transport</keyword>
<reference evidence="10" key="1">
    <citation type="submission" date="2015-07" db="EMBL/GenBank/DDBJ databases">
        <title>Complete genome sequence and phylogenetic analysis of Limnochorda pilosa.</title>
        <authorList>
            <person name="Watanabe M."/>
            <person name="Kojima H."/>
            <person name="Fukui M."/>
        </authorList>
    </citation>
    <scope>NUCLEOTIDE SEQUENCE [LARGE SCALE GENOMIC DNA]</scope>
    <source>
        <strain evidence="10">HC45</strain>
    </source>
</reference>
<dbReference type="GO" id="GO:0055085">
    <property type="term" value="P:transmembrane transport"/>
    <property type="evidence" value="ECO:0007669"/>
    <property type="project" value="InterPro"/>
</dbReference>
<organism evidence="9 10">
    <name type="scientific">Limnochorda pilosa</name>
    <dbReference type="NCBI Taxonomy" id="1555112"/>
    <lineage>
        <taxon>Bacteria</taxon>
        <taxon>Bacillati</taxon>
        <taxon>Bacillota</taxon>
        <taxon>Limnochordia</taxon>
        <taxon>Limnochordales</taxon>
        <taxon>Limnochordaceae</taxon>
        <taxon>Limnochorda</taxon>
    </lineage>
</organism>
<evidence type="ECO:0000256" key="4">
    <source>
        <dbReference type="ARBA" id="ARBA00022692"/>
    </source>
</evidence>
<evidence type="ECO:0000313" key="10">
    <source>
        <dbReference type="Proteomes" id="UP000065807"/>
    </source>
</evidence>
<dbReference type="EMBL" id="AP014924">
    <property type="protein sequence ID" value="BAS28037.1"/>
    <property type="molecule type" value="Genomic_DNA"/>
</dbReference>
<feature type="transmembrane region" description="Helical" evidence="7">
    <location>
        <begin position="277"/>
        <end position="299"/>
    </location>
</feature>
<protein>
    <submittedName>
        <fullName evidence="9">Sugar ABC transporter permease</fullName>
    </submittedName>
</protein>
<comment type="similarity">
    <text evidence="7">Belongs to the binding-protein-dependent transport system permease family.</text>
</comment>
<dbReference type="Pfam" id="PF00528">
    <property type="entry name" value="BPD_transp_1"/>
    <property type="match status" value="1"/>
</dbReference>
<dbReference type="GO" id="GO:0005886">
    <property type="term" value="C:plasma membrane"/>
    <property type="evidence" value="ECO:0007669"/>
    <property type="project" value="UniProtKB-SubCell"/>
</dbReference>
<feature type="domain" description="ABC transmembrane type-1" evidence="8">
    <location>
        <begin position="85"/>
        <end position="298"/>
    </location>
</feature>
<accession>A0A0K2SLZ8</accession>
<keyword evidence="10" id="KW-1185">Reference proteome</keyword>
<name>A0A0K2SLZ8_LIMPI</name>
<feature type="transmembrane region" description="Helical" evidence="7">
    <location>
        <begin position="82"/>
        <end position="107"/>
    </location>
</feature>
<feature type="transmembrane region" description="Helical" evidence="7">
    <location>
        <begin position="28"/>
        <end position="53"/>
    </location>
</feature>
<evidence type="ECO:0000313" key="9">
    <source>
        <dbReference type="EMBL" id="BAS28037.1"/>
    </source>
</evidence>
<dbReference type="Gene3D" id="1.10.3720.10">
    <property type="entry name" value="MetI-like"/>
    <property type="match status" value="1"/>
</dbReference>
<evidence type="ECO:0000256" key="1">
    <source>
        <dbReference type="ARBA" id="ARBA00004651"/>
    </source>
</evidence>